<dbReference type="PANTHER" id="PTHR14759">
    <property type="entry name" value="STOP PROTEIN"/>
    <property type="match status" value="1"/>
</dbReference>
<keyword evidence="4" id="KW-0206">Cytoskeleton</keyword>
<keyword evidence="3" id="KW-0963">Cytoplasm</keyword>
<dbReference type="GO" id="GO:0000226">
    <property type="term" value="P:microtubule cytoskeleton organization"/>
    <property type="evidence" value="ECO:0007669"/>
    <property type="project" value="InterPro"/>
</dbReference>
<dbReference type="GO" id="GO:0070507">
    <property type="term" value="P:regulation of microtubule cytoskeleton organization"/>
    <property type="evidence" value="ECO:0000318"/>
    <property type="project" value="GO_Central"/>
</dbReference>
<evidence type="ECO:0000256" key="3">
    <source>
        <dbReference type="ARBA" id="ARBA00022490"/>
    </source>
</evidence>
<dbReference type="Proteomes" id="UP000001593">
    <property type="component" value="Unassembled WGS sequence"/>
</dbReference>
<evidence type="ECO:0000313" key="6">
    <source>
        <dbReference type="EMBL" id="EDO41156.1"/>
    </source>
</evidence>
<comment type="similarity">
    <text evidence="2">Belongs to the STOP family.</text>
</comment>
<keyword evidence="7" id="KW-1185">Reference proteome</keyword>
<dbReference type="InterPro" id="IPR007882">
    <property type="entry name" value="MAP6"/>
</dbReference>
<feature type="region of interest" description="Disordered" evidence="5">
    <location>
        <begin position="295"/>
        <end position="327"/>
    </location>
</feature>
<dbReference type="GO" id="GO:0005874">
    <property type="term" value="C:microtubule"/>
    <property type="evidence" value="ECO:0000318"/>
    <property type="project" value="GO_Central"/>
</dbReference>
<sequence>MEHYPPQVFDMSNAPVTRYGLGHVNQILEEELSHLRFLKTQKLKEEIVDLRKEKSEVETLKDYQRRAKHASLNTAKYLECKSSILGPFIENTRDVGGKVIDGFQDHLRREKRIIPKGEMPFFEVSPDGLALSGDCLRSIVQAAVQCVEVKDGSGNAENGKSNRSKTRKSERAKSFHLACTRESVEYKSSESSDEDGQTFCTCPVRLHERQLQIGGKELARERETQNGGNSLLCAKYEKRNDVRNAFFPSIDNLPQAKRSSKGPHCDECKKQIEETRQQNLKAINERTKVRYKFQSAENTAKAKQEKQQVKPKNAKPEQTQEPTKKTPRFPMLEYTAAREQGMLLNYSVREQGMLLNYSAREQGMLLTYSAREQGMLLTYSAREQGMLLTYSAREQGMLLTYSAREQGMLLTYSARGQGMLLTYSAREQGMLLTYSAREQGMLLTYSARGQACYSTIVHVNRACYSPIVHVNRACYSPIVYVNRACYSTIVHVNRACYSPIEHVNRACYSPIVHVKRACYSPMVHVNRACYLPIVHVNRACYSPIVHVDRTCYSPIVHVNTHLHYREQSFFF</sequence>
<evidence type="ECO:0000256" key="5">
    <source>
        <dbReference type="SAM" id="MobiDB-lite"/>
    </source>
</evidence>
<dbReference type="GO" id="GO:0008017">
    <property type="term" value="F:microtubule binding"/>
    <property type="evidence" value="ECO:0000318"/>
    <property type="project" value="GO_Central"/>
</dbReference>
<dbReference type="GO" id="GO:0005801">
    <property type="term" value="C:cis-Golgi network"/>
    <property type="evidence" value="ECO:0000318"/>
    <property type="project" value="GO_Central"/>
</dbReference>
<dbReference type="GO" id="GO:0005516">
    <property type="term" value="F:calmodulin binding"/>
    <property type="evidence" value="ECO:0007669"/>
    <property type="project" value="InterPro"/>
</dbReference>
<reference evidence="6 7" key="1">
    <citation type="journal article" date="2007" name="Science">
        <title>Sea anemone genome reveals ancestral eumetazoan gene repertoire and genomic organization.</title>
        <authorList>
            <person name="Putnam N.H."/>
            <person name="Srivastava M."/>
            <person name="Hellsten U."/>
            <person name="Dirks B."/>
            <person name="Chapman J."/>
            <person name="Salamov A."/>
            <person name="Terry A."/>
            <person name="Shapiro H."/>
            <person name="Lindquist E."/>
            <person name="Kapitonov V.V."/>
            <person name="Jurka J."/>
            <person name="Genikhovich G."/>
            <person name="Grigoriev I.V."/>
            <person name="Lucas S.M."/>
            <person name="Steele R.E."/>
            <person name="Finnerty J.R."/>
            <person name="Technau U."/>
            <person name="Martindale M.Q."/>
            <person name="Rokhsar D.S."/>
        </authorList>
    </citation>
    <scope>NUCLEOTIDE SEQUENCE [LARGE SCALE GENOMIC DNA]</scope>
    <source>
        <strain evidence="7">CH2 X CH6</strain>
    </source>
</reference>
<accession>A7S580</accession>
<dbReference type="GO" id="GO:0030705">
    <property type="term" value="P:cytoskeleton-dependent intracellular transport"/>
    <property type="evidence" value="ECO:0000318"/>
    <property type="project" value="GO_Central"/>
</dbReference>
<dbReference type="PANTHER" id="PTHR14759:SF34">
    <property type="entry name" value="MUCIN-LIKE DOMAIN-CONTAINING PROTEIN"/>
    <property type="match status" value="1"/>
</dbReference>
<organism evidence="6 7">
    <name type="scientific">Nematostella vectensis</name>
    <name type="common">Starlet sea anemone</name>
    <dbReference type="NCBI Taxonomy" id="45351"/>
    <lineage>
        <taxon>Eukaryota</taxon>
        <taxon>Metazoa</taxon>
        <taxon>Cnidaria</taxon>
        <taxon>Anthozoa</taxon>
        <taxon>Hexacorallia</taxon>
        <taxon>Actiniaria</taxon>
        <taxon>Edwardsiidae</taxon>
        <taxon>Nematostella</taxon>
    </lineage>
</organism>
<dbReference type="HOGENOM" id="CLU_477612_0_0_1"/>
<gene>
    <name evidence="6" type="ORF">NEMVEDRAFT_v1g207000</name>
</gene>
<proteinExistence type="inferred from homology"/>
<name>A7S580_NEMVE</name>
<dbReference type="EMBL" id="DS469581">
    <property type="protein sequence ID" value="EDO41156.1"/>
    <property type="molecule type" value="Genomic_DNA"/>
</dbReference>
<evidence type="ECO:0000256" key="1">
    <source>
        <dbReference type="ARBA" id="ARBA00004245"/>
    </source>
</evidence>
<dbReference type="GO" id="GO:0005798">
    <property type="term" value="C:Golgi-associated vesicle"/>
    <property type="evidence" value="ECO:0000318"/>
    <property type="project" value="GO_Central"/>
</dbReference>
<protein>
    <submittedName>
        <fullName evidence="6">Uncharacterized protein</fullName>
    </submittedName>
</protein>
<dbReference type="InParanoid" id="A7S580"/>
<feature type="region of interest" description="Disordered" evidence="5">
    <location>
        <begin position="152"/>
        <end position="171"/>
    </location>
</feature>
<evidence type="ECO:0000256" key="4">
    <source>
        <dbReference type="ARBA" id="ARBA00023212"/>
    </source>
</evidence>
<comment type="subcellular location">
    <subcellularLocation>
        <location evidence="1">Cytoplasm</location>
        <location evidence="1">Cytoskeleton</location>
    </subcellularLocation>
</comment>
<dbReference type="AlphaFoldDB" id="A7S580"/>
<evidence type="ECO:0000313" key="7">
    <source>
        <dbReference type="Proteomes" id="UP000001593"/>
    </source>
</evidence>
<evidence type="ECO:0000256" key="2">
    <source>
        <dbReference type="ARBA" id="ARBA00005728"/>
    </source>
</evidence>